<gene>
    <name evidence="1" type="ORF">EFL26_21490</name>
</gene>
<comment type="caution">
    <text evidence="1">The sequence shown here is derived from an EMBL/GenBank/DDBJ whole genome shotgun (WGS) entry which is preliminary data.</text>
</comment>
<proteinExistence type="predicted"/>
<dbReference type="AlphaFoldDB" id="A0A3N0GGZ0"/>
<dbReference type="EMBL" id="RJSF01000047">
    <property type="protein sequence ID" value="RNM11733.1"/>
    <property type="molecule type" value="Genomic_DNA"/>
</dbReference>
<reference evidence="1 2" key="1">
    <citation type="submission" date="2018-11" db="EMBL/GenBank/DDBJ databases">
        <authorList>
            <person name="Li F."/>
        </authorList>
    </citation>
    <scope>NUCLEOTIDE SEQUENCE [LARGE SCALE GENOMIC DNA]</scope>
    <source>
        <strain evidence="1 2">Gsoil 818</strain>
    </source>
</reference>
<dbReference type="Proteomes" id="UP000279994">
    <property type="component" value="Unassembled WGS sequence"/>
</dbReference>
<name>A0A3N0GGZ0_9ACTN</name>
<accession>A0A3N0GGZ0</accession>
<evidence type="ECO:0000313" key="2">
    <source>
        <dbReference type="Proteomes" id="UP000279994"/>
    </source>
</evidence>
<dbReference type="RefSeq" id="WP_123224964.1">
    <property type="nucleotide sequence ID" value="NZ_RJSF01000047.1"/>
</dbReference>
<organism evidence="1 2">
    <name type="scientific">Nocardioides pocheonensis</name>
    <dbReference type="NCBI Taxonomy" id="661485"/>
    <lineage>
        <taxon>Bacteria</taxon>
        <taxon>Bacillati</taxon>
        <taxon>Actinomycetota</taxon>
        <taxon>Actinomycetes</taxon>
        <taxon>Propionibacteriales</taxon>
        <taxon>Nocardioidaceae</taxon>
        <taxon>Nocardioides</taxon>
    </lineage>
</organism>
<sequence length="90" mass="10622">MILLISYDLLGHERPSAYEAVKEVIEGSANSWKKPLYSQWFVETTDTVETWSERLKEVMDKGDKLLVIKVQAPYQGWLPKEIWPWLKERV</sequence>
<evidence type="ECO:0000313" key="1">
    <source>
        <dbReference type="EMBL" id="RNM11733.1"/>
    </source>
</evidence>
<keyword evidence="2" id="KW-1185">Reference proteome</keyword>
<dbReference type="OrthoDB" id="2656750at2"/>
<evidence type="ECO:0008006" key="3">
    <source>
        <dbReference type="Google" id="ProtNLM"/>
    </source>
</evidence>
<protein>
    <recommendedName>
        <fullName evidence="3">SinR family protein</fullName>
    </recommendedName>
</protein>